<organism evidence="1 2">
    <name type="scientific">Acidocella aquatica</name>
    <dbReference type="NCBI Taxonomy" id="1922313"/>
    <lineage>
        <taxon>Bacteria</taxon>
        <taxon>Pseudomonadati</taxon>
        <taxon>Pseudomonadota</taxon>
        <taxon>Alphaproteobacteria</taxon>
        <taxon>Acetobacterales</taxon>
        <taxon>Acidocellaceae</taxon>
        <taxon>Acidocella</taxon>
    </lineage>
</organism>
<protein>
    <submittedName>
        <fullName evidence="1">Uncharacterized protein</fullName>
    </submittedName>
</protein>
<keyword evidence="2" id="KW-1185">Reference proteome</keyword>
<evidence type="ECO:0000313" key="1">
    <source>
        <dbReference type="EMBL" id="GLR66310.1"/>
    </source>
</evidence>
<dbReference type="EMBL" id="BSOS01000013">
    <property type="protein sequence ID" value="GLR66310.1"/>
    <property type="molecule type" value="Genomic_DNA"/>
</dbReference>
<evidence type="ECO:0000313" key="2">
    <source>
        <dbReference type="Proteomes" id="UP001156641"/>
    </source>
</evidence>
<comment type="caution">
    <text evidence="1">The sequence shown here is derived from an EMBL/GenBank/DDBJ whole genome shotgun (WGS) entry which is preliminary data.</text>
</comment>
<name>A0ABQ6A1I7_9PROT</name>
<accession>A0ABQ6A1I7</accession>
<proteinExistence type="predicted"/>
<dbReference type="Proteomes" id="UP001156641">
    <property type="component" value="Unassembled WGS sequence"/>
</dbReference>
<gene>
    <name evidence="1" type="ORF">GCM10010909_09900</name>
</gene>
<sequence>MVGGLGAIGAAGAVAAVNAVSTLLNVALTPLPSKVTEEMMTTAISDASIAYSIEVTPRRSVQNGTIFM</sequence>
<reference evidence="2" key="1">
    <citation type="journal article" date="2019" name="Int. J. Syst. Evol. Microbiol.">
        <title>The Global Catalogue of Microorganisms (GCM) 10K type strain sequencing project: providing services to taxonomists for standard genome sequencing and annotation.</title>
        <authorList>
            <consortium name="The Broad Institute Genomics Platform"/>
            <consortium name="The Broad Institute Genome Sequencing Center for Infectious Disease"/>
            <person name="Wu L."/>
            <person name="Ma J."/>
        </authorList>
    </citation>
    <scope>NUCLEOTIDE SEQUENCE [LARGE SCALE GENOMIC DNA]</scope>
    <source>
        <strain evidence="2">NBRC 112502</strain>
    </source>
</reference>